<feature type="domain" description="HTH merR-type" evidence="2">
    <location>
        <begin position="1"/>
        <end position="68"/>
    </location>
</feature>
<dbReference type="EMBL" id="JADLQX010000030">
    <property type="protein sequence ID" value="MBF6301702.1"/>
    <property type="molecule type" value="Genomic_DNA"/>
</dbReference>
<dbReference type="SUPFAM" id="SSF46955">
    <property type="entry name" value="Putative DNA-binding domain"/>
    <property type="match status" value="1"/>
</dbReference>
<protein>
    <submittedName>
        <fullName evidence="3">MerR family transcriptional regulator</fullName>
    </submittedName>
</protein>
<proteinExistence type="predicted"/>
<dbReference type="InterPro" id="IPR009061">
    <property type="entry name" value="DNA-bd_dom_put_sf"/>
</dbReference>
<dbReference type="PRINTS" id="PR00040">
    <property type="entry name" value="HTHMERR"/>
</dbReference>
<evidence type="ECO:0000313" key="4">
    <source>
        <dbReference type="Proteomes" id="UP000702209"/>
    </source>
</evidence>
<dbReference type="PROSITE" id="PS50937">
    <property type="entry name" value="HTH_MERR_2"/>
    <property type="match status" value="1"/>
</dbReference>
<comment type="caution">
    <text evidence="3">The sequence shown here is derived from an EMBL/GenBank/DDBJ whole genome shotgun (WGS) entry which is preliminary data.</text>
</comment>
<dbReference type="Proteomes" id="UP000702209">
    <property type="component" value="Unassembled WGS sequence"/>
</dbReference>
<sequence length="148" mass="16112">MSIGELAARFGLATHVLRHWEDAGLLAPRRDGADRRRYRDDDAETVAMILLGKQVGLSLDELATLFAEASDRNARRALLRAHRDQLVVHIAQATAALETISHALDCDAEDFRGCPHFRAKVADALALATGAGGAPRPPAVTNRSRRRV</sequence>
<accession>A0ABS0CYM1</accession>
<gene>
    <name evidence="3" type="ORF">IU459_29790</name>
</gene>
<dbReference type="InterPro" id="IPR000551">
    <property type="entry name" value="MerR-type_HTH_dom"/>
</dbReference>
<reference evidence="3 4" key="1">
    <citation type="submission" date="2020-10" db="EMBL/GenBank/DDBJ databases">
        <title>Identification of Nocardia species via Next-generation sequencing and recognition of intraspecies genetic diversity.</title>
        <authorList>
            <person name="Li P."/>
            <person name="Li P."/>
            <person name="Lu B."/>
        </authorList>
    </citation>
    <scope>NUCLEOTIDE SEQUENCE [LARGE SCALE GENOMIC DNA]</scope>
    <source>
        <strain evidence="3 4">BJ06-0157</strain>
    </source>
</reference>
<dbReference type="Gene3D" id="1.10.1660.10">
    <property type="match status" value="1"/>
</dbReference>
<organism evidence="3 4">
    <name type="scientific">Nocardia amamiensis</name>
    <dbReference type="NCBI Taxonomy" id="404578"/>
    <lineage>
        <taxon>Bacteria</taxon>
        <taxon>Bacillati</taxon>
        <taxon>Actinomycetota</taxon>
        <taxon>Actinomycetes</taxon>
        <taxon>Mycobacteriales</taxon>
        <taxon>Nocardiaceae</taxon>
        <taxon>Nocardia</taxon>
    </lineage>
</organism>
<evidence type="ECO:0000256" key="1">
    <source>
        <dbReference type="ARBA" id="ARBA00023125"/>
    </source>
</evidence>
<dbReference type="InterPro" id="IPR047057">
    <property type="entry name" value="MerR_fam"/>
</dbReference>
<dbReference type="SMART" id="SM00422">
    <property type="entry name" value="HTH_MERR"/>
    <property type="match status" value="1"/>
</dbReference>
<keyword evidence="1" id="KW-0238">DNA-binding</keyword>
<dbReference type="PANTHER" id="PTHR30204">
    <property type="entry name" value="REDOX-CYCLING DRUG-SENSING TRANSCRIPTIONAL ACTIVATOR SOXR"/>
    <property type="match status" value="1"/>
</dbReference>
<evidence type="ECO:0000259" key="2">
    <source>
        <dbReference type="PROSITE" id="PS50937"/>
    </source>
</evidence>
<name>A0ABS0CYM1_9NOCA</name>
<dbReference type="Pfam" id="PF13411">
    <property type="entry name" value="MerR_1"/>
    <property type="match status" value="1"/>
</dbReference>
<evidence type="ECO:0000313" key="3">
    <source>
        <dbReference type="EMBL" id="MBF6301702.1"/>
    </source>
</evidence>
<dbReference type="PANTHER" id="PTHR30204:SF97">
    <property type="entry name" value="MERR FAMILY REGULATORY PROTEIN"/>
    <property type="match status" value="1"/>
</dbReference>
<keyword evidence="4" id="KW-1185">Reference proteome</keyword>